<dbReference type="PANTHER" id="PTHR43132:SF6">
    <property type="entry name" value="HTH-TYPE TRANSCRIPTIONAL REPRESSOR CZRA"/>
    <property type="match status" value="1"/>
</dbReference>
<dbReference type="InterPro" id="IPR036390">
    <property type="entry name" value="WH_DNA-bd_sf"/>
</dbReference>
<sequence length="119" mass="13582">MAQDTCDLYLFDAEKVKRVKSQQDLVDLNPVLVIYKALADEKRLKICFSLLLEDELCVCDLANILDASVATTSHHLRYLNQAKVLDFRKEGKNAFYRLKDDHIKTLIRTALAHGGETDE</sequence>
<keyword evidence="1" id="KW-0805">Transcription regulation</keyword>
<evidence type="ECO:0000259" key="5">
    <source>
        <dbReference type="PROSITE" id="PS50987"/>
    </source>
</evidence>
<protein>
    <submittedName>
        <fullName evidence="6">Transcriptional regulator</fullName>
    </submittedName>
</protein>
<proteinExistence type="predicted"/>
<dbReference type="NCBIfam" id="NF033788">
    <property type="entry name" value="HTH_metalloreg"/>
    <property type="match status" value="1"/>
</dbReference>
<evidence type="ECO:0000256" key="2">
    <source>
        <dbReference type="ARBA" id="ARBA00023125"/>
    </source>
</evidence>
<dbReference type="InterPro" id="IPR001845">
    <property type="entry name" value="HTH_ArsR_DNA-bd_dom"/>
</dbReference>
<dbReference type="GO" id="GO:0046686">
    <property type="term" value="P:response to cadmium ion"/>
    <property type="evidence" value="ECO:0007669"/>
    <property type="project" value="UniProtKB-KW"/>
</dbReference>
<dbReference type="Pfam" id="PF01022">
    <property type="entry name" value="HTH_5"/>
    <property type="match status" value="1"/>
</dbReference>
<organism evidence="6 7">
    <name type="scientific">Macrococcoides goetzii</name>
    <dbReference type="NCBI Taxonomy" id="1891097"/>
    <lineage>
        <taxon>Bacteria</taxon>
        <taxon>Bacillati</taxon>
        <taxon>Bacillota</taxon>
        <taxon>Bacilli</taxon>
        <taxon>Bacillales</taxon>
        <taxon>Staphylococcaceae</taxon>
        <taxon>Macrococcoides</taxon>
    </lineage>
</organism>
<evidence type="ECO:0000313" key="6">
    <source>
        <dbReference type="EMBL" id="RAI80130.1"/>
    </source>
</evidence>
<reference evidence="6 7" key="1">
    <citation type="journal article" date="2018" name="Front. Microbiol.">
        <title>Description and Comparative Genomics of Macrococcus caseolyticus subsp. hominis subsp. nov., Macrococcus goetzii sp. nov., Macrococcus epidermidis sp. nov., and Macrococcus bohemicus sp. nov., Novel Macrococci From Human Clinical Material With Virulence Potential and Suspected Uptake of Foreign DNA by Natural Transformation.</title>
        <authorList>
            <person name="Maslanova I."/>
            <person name="Wertheimer Z."/>
            <person name="Sedlacek I."/>
            <person name="Svec P."/>
            <person name="Indrakova A."/>
            <person name="Kovarovic V."/>
            <person name="Schumann P."/>
            <person name="Sproer C."/>
            <person name="Kralova S."/>
            <person name="Sedo O."/>
            <person name="Kristofova L."/>
            <person name="Vrbovska V."/>
            <person name="Fuzik T."/>
            <person name="Petras P."/>
            <person name="Zdrahal Z."/>
            <person name="Ruzickova V."/>
            <person name="Doskar J."/>
            <person name="Pantucek R."/>
        </authorList>
    </citation>
    <scope>NUCLEOTIDE SEQUENCE [LARGE SCALE GENOMIC DNA]</scope>
    <source>
        <strain evidence="6 7">CCM 4927</strain>
    </source>
</reference>
<keyword evidence="2" id="KW-0238">DNA-binding</keyword>
<dbReference type="PROSITE" id="PS50987">
    <property type="entry name" value="HTH_ARSR_2"/>
    <property type="match status" value="1"/>
</dbReference>
<dbReference type="GO" id="GO:0003677">
    <property type="term" value="F:DNA binding"/>
    <property type="evidence" value="ECO:0007669"/>
    <property type="project" value="UniProtKB-KW"/>
</dbReference>
<dbReference type="RefSeq" id="WP_099580907.1">
    <property type="nucleotide sequence ID" value="NZ_MJBI02000004.1"/>
</dbReference>
<name>A0A2G5NNR0_9STAP</name>
<dbReference type="EMBL" id="MJBI02000004">
    <property type="protein sequence ID" value="RAI80130.1"/>
    <property type="molecule type" value="Genomic_DNA"/>
</dbReference>
<dbReference type="PRINTS" id="PR00778">
    <property type="entry name" value="HTHARSR"/>
</dbReference>
<dbReference type="AlphaFoldDB" id="A0A2G5NNR0"/>
<dbReference type="CDD" id="cd00090">
    <property type="entry name" value="HTH_ARSR"/>
    <property type="match status" value="1"/>
</dbReference>
<comment type="caution">
    <text evidence="6">The sequence shown here is derived from an EMBL/GenBank/DDBJ whole genome shotgun (WGS) entry which is preliminary data.</text>
</comment>
<gene>
    <name evidence="6" type="ORF">BFS35_010115</name>
</gene>
<dbReference type="PROSITE" id="PS00846">
    <property type="entry name" value="HTH_ARSR_1"/>
    <property type="match status" value="1"/>
</dbReference>
<dbReference type="InterPro" id="IPR036388">
    <property type="entry name" value="WH-like_DNA-bd_sf"/>
</dbReference>
<keyword evidence="7" id="KW-1185">Reference proteome</keyword>
<keyword evidence="4" id="KW-0105">Cadmium resistance</keyword>
<dbReference type="InterPro" id="IPR051011">
    <property type="entry name" value="Metal_resp_trans_reg"/>
</dbReference>
<evidence type="ECO:0000313" key="7">
    <source>
        <dbReference type="Proteomes" id="UP000229523"/>
    </source>
</evidence>
<keyword evidence="3" id="KW-0804">Transcription</keyword>
<evidence type="ECO:0000256" key="1">
    <source>
        <dbReference type="ARBA" id="ARBA00023015"/>
    </source>
</evidence>
<dbReference type="Gene3D" id="1.10.10.10">
    <property type="entry name" value="Winged helix-like DNA-binding domain superfamily/Winged helix DNA-binding domain"/>
    <property type="match status" value="1"/>
</dbReference>
<evidence type="ECO:0000256" key="4">
    <source>
        <dbReference type="ARBA" id="ARBA00043263"/>
    </source>
</evidence>
<dbReference type="InterPro" id="IPR018334">
    <property type="entry name" value="ArsR_HTH"/>
</dbReference>
<dbReference type="InterPro" id="IPR011991">
    <property type="entry name" value="ArsR-like_HTH"/>
</dbReference>
<evidence type="ECO:0000256" key="3">
    <source>
        <dbReference type="ARBA" id="ARBA00023163"/>
    </source>
</evidence>
<dbReference type="GO" id="GO:0003700">
    <property type="term" value="F:DNA-binding transcription factor activity"/>
    <property type="evidence" value="ECO:0007669"/>
    <property type="project" value="InterPro"/>
</dbReference>
<feature type="domain" description="HTH arsR-type" evidence="5">
    <location>
        <begin position="23"/>
        <end position="118"/>
    </location>
</feature>
<dbReference type="SUPFAM" id="SSF46785">
    <property type="entry name" value="Winged helix' DNA-binding domain"/>
    <property type="match status" value="1"/>
</dbReference>
<dbReference type="PANTHER" id="PTHR43132">
    <property type="entry name" value="ARSENICAL RESISTANCE OPERON REPRESSOR ARSR-RELATED"/>
    <property type="match status" value="1"/>
</dbReference>
<dbReference type="Proteomes" id="UP000229523">
    <property type="component" value="Unassembled WGS sequence"/>
</dbReference>
<accession>A0A2G5NNR0</accession>
<dbReference type="SMART" id="SM00418">
    <property type="entry name" value="HTH_ARSR"/>
    <property type="match status" value="1"/>
</dbReference>